<gene>
    <name evidence="1" type="ORF">DFE_1952</name>
</gene>
<organism evidence="1 2">
    <name type="scientific">Desulfovibrio ferrophilus</name>
    <dbReference type="NCBI Taxonomy" id="241368"/>
    <lineage>
        <taxon>Bacteria</taxon>
        <taxon>Pseudomonadati</taxon>
        <taxon>Thermodesulfobacteriota</taxon>
        <taxon>Desulfovibrionia</taxon>
        <taxon>Desulfovibrionales</taxon>
        <taxon>Desulfovibrionaceae</taxon>
        <taxon>Desulfovibrio</taxon>
    </lineage>
</organism>
<keyword evidence="2" id="KW-1185">Reference proteome</keyword>
<protein>
    <submittedName>
        <fullName evidence="1">Uncharacterized protein</fullName>
    </submittedName>
</protein>
<dbReference type="EMBL" id="AP017378">
    <property type="protein sequence ID" value="BBD08678.1"/>
    <property type="molecule type" value="Genomic_DNA"/>
</dbReference>
<dbReference type="Proteomes" id="UP000269883">
    <property type="component" value="Chromosome"/>
</dbReference>
<accession>A0A2Z6AZN0</accession>
<dbReference type="RefSeq" id="WP_126378980.1">
    <property type="nucleotide sequence ID" value="NZ_AP017378.1"/>
</dbReference>
<evidence type="ECO:0000313" key="1">
    <source>
        <dbReference type="EMBL" id="BBD08678.1"/>
    </source>
</evidence>
<dbReference type="KEGG" id="dfl:DFE_1952"/>
<proteinExistence type="predicted"/>
<dbReference type="OrthoDB" id="5454163at2"/>
<name>A0A2Z6AZN0_9BACT</name>
<dbReference type="AlphaFoldDB" id="A0A2Z6AZN0"/>
<reference evidence="1 2" key="1">
    <citation type="journal article" date="2018" name="Sci. Adv.">
        <title>Multi-heme cytochromes provide a pathway for survival in energy-limited environments.</title>
        <authorList>
            <person name="Deng X."/>
            <person name="Dohmae N."/>
            <person name="Nealson K.H."/>
            <person name="Hashimoto K."/>
            <person name="Okamoto A."/>
        </authorList>
    </citation>
    <scope>NUCLEOTIDE SEQUENCE [LARGE SCALE GENOMIC DNA]</scope>
    <source>
        <strain evidence="1 2">IS5</strain>
    </source>
</reference>
<sequence>MNQIRLQRHGKPDLLFNGDLLAQVDDREFSGFNENWMDTALYRTSLGQYILYSEFHITNCGKRSIPTALVFSTDQDLLEFMEVSSRPLSPLSAELLRQASLNDEAFDLCGPRVPVEFLPLVHTARAS</sequence>
<evidence type="ECO:0000313" key="2">
    <source>
        <dbReference type="Proteomes" id="UP000269883"/>
    </source>
</evidence>